<name>A0A0P7ZRJ2_9CYAN</name>
<keyword evidence="1" id="KW-0812">Transmembrane</keyword>
<feature type="transmembrane region" description="Helical" evidence="1">
    <location>
        <begin position="45"/>
        <end position="64"/>
    </location>
</feature>
<dbReference type="Proteomes" id="UP000050465">
    <property type="component" value="Unassembled WGS sequence"/>
</dbReference>
<comment type="caution">
    <text evidence="2">The sequence shown here is derived from an EMBL/GenBank/DDBJ whole genome shotgun (WGS) entry which is preliminary data.</text>
</comment>
<dbReference type="Pfam" id="PF05437">
    <property type="entry name" value="AzlD"/>
    <property type="match status" value="1"/>
</dbReference>
<dbReference type="InterPro" id="IPR008407">
    <property type="entry name" value="Brnchd-chn_aa_trnsp_AzlD"/>
</dbReference>
<gene>
    <name evidence="2" type="ORF">HLUCCA11_07385</name>
</gene>
<feature type="transmembrane region" description="Helical" evidence="1">
    <location>
        <begin position="94"/>
        <end position="115"/>
    </location>
</feature>
<dbReference type="EMBL" id="LJZR01000008">
    <property type="protein sequence ID" value="KPQ36024.1"/>
    <property type="molecule type" value="Genomic_DNA"/>
</dbReference>
<evidence type="ECO:0000256" key="1">
    <source>
        <dbReference type="SAM" id="Phobius"/>
    </source>
</evidence>
<evidence type="ECO:0000313" key="2">
    <source>
        <dbReference type="EMBL" id="KPQ36024.1"/>
    </source>
</evidence>
<reference evidence="2 3" key="1">
    <citation type="submission" date="2015-09" db="EMBL/GenBank/DDBJ databases">
        <title>Identification and resolution of microdiversity through metagenomic sequencing of parallel consortia.</title>
        <authorList>
            <person name="Nelson W.C."/>
            <person name="Romine M.F."/>
            <person name="Lindemann S.R."/>
        </authorList>
    </citation>
    <scope>NUCLEOTIDE SEQUENCE [LARGE SCALE GENOMIC DNA]</scope>
    <source>
        <strain evidence="2">Ana</strain>
    </source>
</reference>
<proteinExistence type="predicted"/>
<dbReference type="STRING" id="1666911.HLUCCA11_07385"/>
<evidence type="ECO:0000313" key="3">
    <source>
        <dbReference type="Proteomes" id="UP000050465"/>
    </source>
</evidence>
<dbReference type="AlphaFoldDB" id="A0A0P7ZRJ2"/>
<keyword evidence="1" id="KW-1133">Transmembrane helix</keyword>
<keyword evidence="1" id="KW-0472">Membrane</keyword>
<organism evidence="2 3">
    <name type="scientific">Phormidesmis priestleyi Ana</name>
    <dbReference type="NCBI Taxonomy" id="1666911"/>
    <lineage>
        <taxon>Bacteria</taxon>
        <taxon>Bacillati</taxon>
        <taxon>Cyanobacteriota</taxon>
        <taxon>Cyanophyceae</taxon>
        <taxon>Leptolyngbyales</taxon>
        <taxon>Leptolyngbyaceae</taxon>
        <taxon>Phormidesmis</taxon>
    </lineage>
</organism>
<protein>
    <submittedName>
        <fullName evidence="2">Putative membrane protein</fullName>
    </submittedName>
</protein>
<dbReference type="PATRIC" id="fig|1666911.3.peg.3776"/>
<sequence>MTNPFAEVLTEILIVGGMAIATFTIRYLMFGASSRITLPPRLLSALRYLPPVVLTAIVVPEVLLSDGTLQLSYLNARLVGAITAVIVCKLSQNLLLTILVGMAAFLGWQGLLTVVN</sequence>
<feature type="transmembrane region" description="Helical" evidence="1">
    <location>
        <begin position="12"/>
        <end position="33"/>
    </location>
</feature>
<accession>A0A0P7ZRJ2</accession>